<dbReference type="AlphaFoldDB" id="A0A7S8IYW6"/>
<dbReference type="GO" id="GO:0006529">
    <property type="term" value="P:asparagine biosynthetic process"/>
    <property type="evidence" value="ECO:0007669"/>
    <property type="project" value="InterPro"/>
</dbReference>
<proteinExistence type="predicted"/>
<dbReference type="GO" id="GO:0004066">
    <property type="term" value="F:asparagine synthase (glutamine-hydrolyzing) activity"/>
    <property type="evidence" value="ECO:0007669"/>
    <property type="project" value="InterPro"/>
</dbReference>
<gene>
    <name evidence="2" type="ORF">Nkreftii_001390</name>
</gene>
<accession>A0A7S8IYW6</accession>
<dbReference type="Pfam" id="PF00733">
    <property type="entry name" value="Asn_synthase"/>
    <property type="match status" value="1"/>
</dbReference>
<protein>
    <submittedName>
        <fullName evidence="2">Putative Asparagine synthase</fullName>
    </submittedName>
</protein>
<dbReference type="KEGG" id="nkf:Nkreftii_001390"/>
<reference evidence="2 3" key="1">
    <citation type="journal article" date="2020" name="ISME J.">
        <title>Enrichment and physiological characterization of a novel comammox Nitrospira indicates ammonium inhibition of complete nitrification.</title>
        <authorList>
            <person name="Sakoula D."/>
            <person name="Koch H."/>
            <person name="Frank J."/>
            <person name="Jetten M.S.M."/>
            <person name="van Kessel M.A.H.J."/>
            <person name="Lucker S."/>
        </authorList>
    </citation>
    <scope>NUCLEOTIDE SEQUENCE [LARGE SCALE GENOMIC DNA]</scope>
    <source>
        <strain evidence="2">Comreactor17</strain>
    </source>
</reference>
<name>A0A7S8IYW6_9BACT</name>
<dbReference type="Gene3D" id="3.40.50.620">
    <property type="entry name" value="HUPs"/>
    <property type="match status" value="1"/>
</dbReference>
<dbReference type="EMBL" id="CP047423">
    <property type="protein sequence ID" value="QPD03616.1"/>
    <property type="molecule type" value="Genomic_DNA"/>
</dbReference>
<dbReference type="InterPro" id="IPR014729">
    <property type="entry name" value="Rossmann-like_a/b/a_fold"/>
</dbReference>
<sequence>MATNPDDHSVFRPERLNPLSLFHRPTYRGTDGVWRDNLKTSAQCEQQLTWDLGALLSTMSLGYALGNRTLFRELSRRPWLADETQTGDFQEQPIPPHGREWAFPEKIAERLYELLQLELEQTCHGYQKLVLLLSGGLDSRIVAGVVRHLLDQGRIKGQVTAVTWGMLNSRDVVLGREVAEALKFDWQHVELGFEHLEENIELCRQQLCASVSPIHLHRMKFIMESFVSDTMVLAGSYGDSIGRGEYSGRTLLELLPLRPFNFLGLMRPELAQQARTECERDLEYLRQRAGSQPEYVHLEHQQQGHYMRGLIGQAMSMIHHHAPVYQAFTHPNVYSYMWSVHPAARTDDVYRCLLRILGRKVASIPWARTNVALDGSRKDCPTTLPNFHDYQDWTRRLVERQLGSYGRERFITEFMILDFLDHNKFMEFVDRLINPDISFKALGNAPIGVFLWLESLRRVATDLQPILRRTVSITEESRRSAKRVARLDRTRIRTFVSSFPSIRNATRKLRRYWLRKAALWRYPVERKEQSDRHGNT</sequence>
<dbReference type="SUPFAM" id="SSF52402">
    <property type="entry name" value="Adenine nucleotide alpha hydrolases-like"/>
    <property type="match status" value="1"/>
</dbReference>
<evidence type="ECO:0000313" key="2">
    <source>
        <dbReference type="EMBL" id="QPD03616.1"/>
    </source>
</evidence>
<dbReference type="Proteomes" id="UP000593737">
    <property type="component" value="Chromosome"/>
</dbReference>
<dbReference type="InterPro" id="IPR001962">
    <property type="entry name" value="Asn_synthase"/>
</dbReference>
<evidence type="ECO:0000259" key="1">
    <source>
        <dbReference type="Pfam" id="PF00733"/>
    </source>
</evidence>
<organism evidence="2 3">
    <name type="scientific">Candidatus Nitrospira kreftii</name>
    <dbReference type="NCBI Taxonomy" id="2652173"/>
    <lineage>
        <taxon>Bacteria</taxon>
        <taxon>Pseudomonadati</taxon>
        <taxon>Nitrospirota</taxon>
        <taxon>Nitrospiria</taxon>
        <taxon>Nitrospirales</taxon>
        <taxon>Nitrospiraceae</taxon>
        <taxon>Nitrospira</taxon>
    </lineage>
</organism>
<feature type="domain" description="Asparagine synthetase" evidence="1">
    <location>
        <begin position="113"/>
        <end position="286"/>
    </location>
</feature>
<evidence type="ECO:0000313" key="3">
    <source>
        <dbReference type="Proteomes" id="UP000593737"/>
    </source>
</evidence>